<dbReference type="Gene3D" id="1.10.10.60">
    <property type="entry name" value="Homeodomain-like"/>
    <property type="match status" value="1"/>
</dbReference>
<dbReference type="HOGENOM" id="CLU_000445_59_0_11"/>
<dbReference type="InterPro" id="IPR052158">
    <property type="entry name" value="INH-QAR"/>
</dbReference>
<dbReference type="AlphaFoldDB" id="D3FDE6"/>
<proteinExistence type="predicted"/>
<dbReference type="OrthoDB" id="3194870at2"/>
<evidence type="ECO:0000313" key="5">
    <source>
        <dbReference type="Proteomes" id="UP000008229"/>
    </source>
</evidence>
<dbReference type="SUPFAM" id="SSF52317">
    <property type="entry name" value="Class I glutamine amidotransferase-like"/>
    <property type="match status" value="1"/>
</dbReference>
<dbReference type="Pfam" id="PF12833">
    <property type="entry name" value="HTH_18"/>
    <property type="match status" value="1"/>
</dbReference>
<feature type="domain" description="HTH araC/xylS-type" evidence="3">
    <location>
        <begin position="224"/>
        <end position="313"/>
    </location>
</feature>
<gene>
    <name evidence="4" type="ordered locus">Cwoe_5129</name>
</gene>
<keyword evidence="1" id="KW-0805">Transcription regulation</keyword>
<dbReference type="Gene3D" id="3.40.50.880">
    <property type="match status" value="1"/>
</dbReference>
<name>D3FDE6_CONWI</name>
<dbReference type="PANTHER" id="PTHR43130">
    <property type="entry name" value="ARAC-FAMILY TRANSCRIPTIONAL REGULATOR"/>
    <property type="match status" value="1"/>
</dbReference>
<dbReference type="PROSITE" id="PS01124">
    <property type="entry name" value="HTH_ARAC_FAMILY_2"/>
    <property type="match status" value="1"/>
</dbReference>
<dbReference type="InterPro" id="IPR002818">
    <property type="entry name" value="DJ-1/PfpI"/>
</dbReference>
<keyword evidence="2" id="KW-0804">Transcription</keyword>
<dbReference type="SMART" id="SM00342">
    <property type="entry name" value="HTH_ARAC"/>
    <property type="match status" value="1"/>
</dbReference>
<dbReference type="GO" id="GO:0003700">
    <property type="term" value="F:DNA-binding transcription factor activity"/>
    <property type="evidence" value="ECO:0007669"/>
    <property type="project" value="InterPro"/>
</dbReference>
<dbReference type="Proteomes" id="UP000008229">
    <property type="component" value="Chromosome"/>
</dbReference>
<evidence type="ECO:0000259" key="3">
    <source>
        <dbReference type="PROSITE" id="PS01124"/>
    </source>
</evidence>
<keyword evidence="5" id="KW-1185">Reference proteome</keyword>
<dbReference type="eggNOG" id="COG4977">
    <property type="taxonomic scope" value="Bacteria"/>
</dbReference>
<reference evidence="5" key="2">
    <citation type="submission" date="2010-01" db="EMBL/GenBank/DDBJ databases">
        <title>The complete genome of Conexibacter woesei DSM 14684.</title>
        <authorList>
            <consortium name="US DOE Joint Genome Institute (JGI-PGF)"/>
            <person name="Lucas S."/>
            <person name="Copeland A."/>
            <person name="Lapidus A."/>
            <person name="Glavina del Rio T."/>
            <person name="Dalin E."/>
            <person name="Tice H."/>
            <person name="Bruce D."/>
            <person name="Goodwin L."/>
            <person name="Pitluck S."/>
            <person name="Kyrpides N."/>
            <person name="Mavromatis K."/>
            <person name="Ivanova N."/>
            <person name="Mikhailova N."/>
            <person name="Chertkov O."/>
            <person name="Brettin T."/>
            <person name="Detter J.C."/>
            <person name="Han C."/>
            <person name="Larimer F."/>
            <person name="Land M."/>
            <person name="Hauser L."/>
            <person name="Markowitz V."/>
            <person name="Cheng J.-F."/>
            <person name="Hugenholtz P."/>
            <person name="Woyke T."/>
            <person name="Wu D."/>
            <person name="Pukall R."/>
            <person name="Steenblock K."/>
            <person name="Schneider S."/>
            <person name="Klenk H.-P."/>
            <person name="Eisen J.A."/>
        </authorList>
    </citation>
    <scope>NUCLEOTIDE SEQUENCE [LARGE SCALE GENOMIC DNA]</scope>
    <source>
        <strain evidence="5">DSM 14684 / CIP 108061 / JCM 11494 / NBRC 100937 / ID131577</strain>
    </source>
</reference>
<accession>D3FDE6</accession>
<sequence>MRVGLAVVPGCFDSGLTALLDVLRTAEALRGMVDRSIDPIEVRTVATRAKVTTAGGFTLAVDHVVGDRDALAALDVLVVPGLGVVTPASLAASLASAHVRRLRSWLANADERPALAAACTGTFVLADAGALDDRAATTCWWLAGEFRRLYPRVALDMTRMVVHSGPVTTAGAAFAHIDLSMSLVARASPQLADAVARYLLIDERPALSVAAAAGHLGAADTLVTEFEDWVRDHLDGDLTIDDAAAAIGTTRRTLERRCRARTGLSPHDLVTRLRVERASHLRRTTDLGYDQIAPLVGYRHGSTLRALLRRQAGAAAGAAAPAPART</sequence>
<dbReference type="InterPro" id="IPR018060">
    <property type="entry name" value="HTH_AraC"/>
</dbReference>
<evidence type="ECO:0000256" key="2">
    <source>
        <dbReference type="ARBA" id="ARBA00023163"/>
    </source>
</evidence>
<dbReference type="KEGG" id="cwo:Cwoe_5129"/>
<organism evidence="4 5">
    <name type="scientific">Conexibacter woesei (strain DSM 14684 / CCUG 47730 / CIP 108061 / JCM 11494 / NBRC 100937 / ID131577)</name>
    <dbReference type="NCBI Taxonomy" id="469383"/>
    <lineage>
        <taxon>Bacteria</taxon>
        <taxon>Bacillati</taxon>
        <taxon>Actinomycetota</taxon>
        <taxon>Thermoleophilia</taxon>
        <taxon>Solirubrobacterales</taxon>
        <taxon>Conexibacteraceae</taxon>
        <taxon>Conexibacter</taxon>
    </lineage>
</organism>
<dbReference type="SUPFAM" id="SSF46689">
    <property type="entry name" value="Homeodomain-like"/>
    <property type="match status" value="1"/>
</dbReference>
<evidence type="ECO:0000313" key="4">
    <source>
        <dbReference type="EMBL" id="ADB53538.1"/>
    </source>
</evidence>
<dbReference type="GO" id="GO:0043565">
    <property type="term" value="F:sequence-specific DNA binding"/>
    <property type="evidence" value="ECO:0007669"/>
    <property type="project" value="InterPro"/>
</dbReference>
<protein>
    <submittedName>
        <fullName evidence="4">Transcriptional regulator, AraC family</fullName>
    </submittedName>
</protein>
<dbReference type="STRING" id="469383.Cwoe_5129"/>
<dbReference type="Pfam" id="PF01965">
    <property type="entry name" value="DJ-1_PfpI"/>
    <property type="match status" value="1"/>
</dbReference>
<evidence type="ECO:0000256" key="1">
    <source>
        <dbReference type="ARBA" id="ARBA00023015"/>
    </source>
</evidence>
<dbReference type="InterPro" id="IPR009057">
    <property type="entry name" value="Homeodomain-like_sf"/>
</dbReference>
<dbReference type="EMBL" id="CP001854">
    <property type="protein sequence ID" value="ADB53538.1"/>
    <property type="molecule type" value="Genomic_DNA"/>
</dbReference>
<dbReference type="PANTHER" id="PTHR43130:SF3">
    <property type="entry name" value="HTH-TYPE TRANSCRIPTIONAL REGULATOR RV1931C"/>
    <property type="match status" value="1"/>
</dbReference>
<dbReference type="InterPro" id="IPR029062">
    <property type="entry name" value="Class_I_gatase-like"/>
</dbReference>
<reference evidence="4 5" key="1">
    <citation type="journal article" date="2010" name="Stand. Genomic Sci.">
        <title>Complete genome sequence of Conexibacter woesei type strain (ID131577).</title>
        <authorList>
            <person name="Pukall R."/>
            <person name="Lapidus A."/>
            <person name="Glavina Del Rio T."/>
            <person name="Copeland A."/>
            <person name="Tice H."/>
            <person name="Cheng J.-F."/>
            <person name="Lucas S."/>
            <person name="Chen F."/>
            <person name="Nolan M."/>
            <person name="Bruce D."/>
            <person name="Goodwin L."/>
            <person name="Pitluck S."/>
            <person name="Mavromatis K."/>
            <person name="Ivanova N."/>
            <person name="Ovchinnikova G."/>
            <person name="Pati A."/>
            <person name="Chen A."/>
            <person name="Palaniappan K."/>
            <person name="Land M."/>
            <person name="Hauser L."/>
            <person name="Chang Y.-J."/>
            <person name="Jeffries C.D."/>
            <person name="Chain P."/>
            <person name="Meincke L."/>
            <person name="Sims D."/>
            <person name="Brettin T."/>
            <person name="Detter J.C."/>
            <person name="Rohde M."/>
            <person name="Goeker M."/>
            <person name="Bristow J."/>
            <person name="Eisen J.A."/>
            <person name="Markowitz V."/>
            <person name="Kyrpides N.C."/>
            <person name="Klenk H.-P."/>
            <person name="Hugenholtz P."/>
        </authorList>
    </citation>
    <scope>NUCLEOTIDE SEQUENCE [LARGE SCALE GENOMIC DNA]</scope>
    <source>
        <strain evidence="5">DSM 14684 / CIP 108061 / JCM 11494 / NBRC 100937 / ID131577</strain>
    </source>
</reference>
<dbReference type="RefSeq" id="WP_012936589.1">
    <property type="nucleotide sequence ID" value="NC_013739.1"/>
</dbReference>